<comment type="caution">
    <text evidence="2">The sequence shown here is derived from an EMBL/GenBank/DDBJ whole genome shotgun (WGS) entry which is preliminary data.</text>
</comment>
<organism evidence="2 3">
    <name type="scientific">Cyphellophora attinorum</name>
    <dbReference type="NCBI Taxonomy" id="1664694"/>
    <lineage>
        <taxon>Eukaryota</taxon>
        <taxon>Fungi</taxon>
        <taxon>Dikarya</taxon>
        <taxon>Ascomycota</taxon>
        <taxon>Pezizomycotina</taxon>
        <taxon>Eurotiomycetes</taxon>
        <taxon>Chaetothyriomycetidae</taxon>
        <taxon>Chaetothyriales</taxon>
        <taxon>Cyphellophoraceae</taxon>
        <taxon>Cyphellophora</taxon>
    </lineage>
</organism>
<accession>A0A0N0NJQ6</accession>
<gene>
    <name evidence="2" type="ORF">AB675_6023</name>
</gene>
<reference evidence="2 3" key="1">
    <citation type="submission" date="2015-06" db="EMBL/GenBank/DDBJ databases">
        <title>Draft genome of the ant-associated black yeast Phialophora attae CBS 131958.</title>
        <authorList>
            <person name="Moreno L.F."/>
            <person name="Stielow B.J."/>
            <person name="de Hoog S."/>
            <person name="Vicente V.A."/>
            <person name="Weiss V.A."/>
            <person name="de Vries M."/>
            <person name="Cruz L.M."/>
            <person name="Souza E.M."/>
        </authorList>
    </citation>
    <scope>NUCLEOTIDE SEQUENCE [LARGE SCALE GENOMIC DNA]</scope>
    <source>
        <strain evidence="2 3">CBS 131958</strain>
    </source>
</reference>
<feature type="compositionally biased region" description="Low complexity" evidence="1">
    <location>
        <begin position="48"/>
        <end position="70"/>
    </location>
</feature>
<sequence length="159" mass="17844">MPFNAFGCYVHDFHKLPIIWEDDEDDFYDDRYSSSVTTRTPASSEFRPTSSYTTASEYASTATSPTTCSSQNTSPTSELPPNLKRTAPTYKTWRPREEDADVRRQTVNEDSRPLMIGASDGELRGNSGSSRSRWRIFKKFSKSKGTSSKELDTGKDDAG</sequence>
<keyword evidence="3" id="KW-1185">Reference proteome</keyword>
<dbReference type="VEuPathDB" id="FungiDB:AB675_6023"/>
<dbReference type="GeneID" id="28738164"/>
<dbReference type="AlphaFoldDB" id="A0A0N0NJQ6"/>
<name>A0A0N0NJQ6_9EURO</name>
<protein>
    <submittedName>
        <fullName evidence="2">Uncharacterized protein</fullName>
    </submittedName>
</protein>
<proteinExistence type="predicted"/>
<feature type="region of interest" description="Disordered" evidence="1">
    <location>
        <begin position="30"/>
        <end position="134"/>
    </location>
</feature>
<feature type="compositionally biased region" description="Basic and acidic residues" evidence="1">
    <location>
        <begin position="94"/>
        <end position="112"/>
    </location>
</feature>
<evidence type="ECO:0000313" key="2">
    <source>
        <dbReference type="EMBL" id="KPI36929.1"/>
    </source>
</evidence>
<dbReference type="Proteomes" id="UP000038010">
    <property type="component" value="Unassembled WGS sequence"/>
</dbReference>
<feature type="compositionally biased region" description="Polar residues" evidence="1">
    <location>
        <begin position="33"/>
        <end position="47"/>
    </location>
</feature>
<evidence type="ECO:0000313" key="3">
    <source>
        <dbReference type="Proteomes" id="UP000038010"/>
    </source>
</evidence>
<dbReference type="RefSeq" id="XP_017996892.1">
    <property type="nucleotide sequence ID" value="XM_018146284.1"/>
</dbReference>
<dbReference type="EMBL" id="LFJN01000027">
    <property type="protein sequence ID" value="KPI36929.1"/>
    <property type="molecule type" value="Genomic_DNA"/>
</dbReference>
<evidence type="ECO:0000256" key="1">
    <source>
        <dbReference type="SAM" id="MobiDB-lite"/>
    </source>
</evidence>